<feature type="domain" description="Endonuclease GajA/Old nuclease/RecF-like AAA" evidence="1">
    <location>
        <begin position="33"/>
        <end position="387"/>
    </location>
</feature>
<dbReference type="Proteomes" id="UP000606900">
    <property type="component" value="Unassembled WGS sequence"/>
</dbReference>
<dbReference type="GO" id="GO:0005524">
    <property type="term" value="F:ATP binding"/>
    <property type="evidence" value="ECO:0007669"/>
    <property type="project" value="UniProtKB-KW"/>
</dbReference>
<name>A0A090JUE8_METFO</name>
<evidence type="ECO:0000259" key="1">
    <source>
        <dbReference type="Pfam" id="PF13175"/>
    </source>
</evidence>
<dbReference type="Gene3D" id="3.40.50.300">
    <property type="entry name" value="P-loop containing nucleotide triphosphate hydrolases"/>
    <property type="match status" value="1"/>
</dbReference>
<sequence>MVVIIDEIKIFDEHYSFLDFSEVDFNKGQILQNLSKINIFVGANNSGKSRLLRALLSSNELSKSIDTKPLEFKPSDNSIKEINCNISNLNLPENNIFETLQNDLLILKTEMEDLKNDTFSSIKHINEIKKIHAYLDEIKLEYLFSNDENVLLPLEKLKKHLEKLIENRQGGTIDRFSFTYIGNSYNDQLSKFLGKWGEGILDVNFNFNFKKIYIPILRGLRSFDNKDIYFTRTTADYFGHQTEEFLKSWNFEIYTGLKAYKDIKDHLLGNHNQRKMIKDFEEFLSQQFFDNQRITLIPKESSDEVLTVKIGDEKEMPIYNLGDGIQSVIIMTLPLYLCENLPENENVLVFIEEPEHYLHPGLQRKLMDTFNDFKGFQFFATTHSNHFLDLSLDYENVSIFSVKKEVDDDENEEKTPNFFVESLSYGDVDALELLGVRKSSVFLSNCTIWVEGITDRYYLKKYFDVYQNFLKEKAEEIGLEFMEFDEDYHYSFVEYAGSNITHWSFLEGLNEEDKINVDNLCGNLFLISDADDENSKIERKEKLRTNLGKRYCQLTVREIENLLTENVLLEVLKDFEMGNDERENLEYNPFEHSEYKKVPIGKFIEENILISKKKDYQSTSGTIKNKLRFCKNALQHINTFGNLSDETIGVCNCIYKFIAKKNGIDILDYEEICENLGISGYNSNVGCQVVNE</sequence>
<dbReference type="EMBL" id="JADIIL010000037">
    <property type="protein sequence ID" value="MBF4475798.1"/>
    <property type="molecule type" value="Genomic_DNA"/>
</dbReference>
<dbReference type="Pfam" id="PF13175">
    <property type="entry name" value="AAA_15"/>
    <property type="match status" value="1"/>
</dbReference>
<gene>
    <name evidence="2" type="ORF">DSM1535_0720</name>
    <name evidence="3" type="ORF">ISP06_10080</name>
</gene>
<reference evidence="2" key="1">
    <citation type="submission" date="2014-08" db="EMBL/GenBank/DDBJ databases">
        <authorList>
            <person name="Wibberg D."/>
        </authorList>
    </citation>
    <scope>NUCLEOTIDE SEQUENCE</scope>
</reference>
<proteinExistence type="predicted"/>
<dbReference type="PANTHER" id="PTHR43581">
    <property type="entry name" value="ATP/GTP PHOSPHATASE"/>
    <property type="match status" value="1"/>
</dbReference>
<dbReference type="KEGG" id="mfi:DSM1535_0720"/>
<keyword evidence="3" id="KW-0547">Nucleotide-binding</keyword>
<dbReference type="EMBL" id="LN515531">
    <property type="protein sequence ID" value="CEA13076.1"/>
    <property type="molecule type" value="Genomic_DNA"/>
</dbReference>
<organism evidence="2">
    <name type="scientific">Methanobacterium formicicum</name>
    <dbReference type="NCBI Taxonomy" id="2162"/>
    <lineage>
        <taxon>Archaea</taxon>
        <taxon>Methanobacteriati</taxon>
        <taxon>Methanobacteriota</taxon>
        <taxon>Methanomada group</taxon>
        <taxon>Methanobacteria</taxon>
        <taxon>Methanobacteriales</taxon>
        <taxon>Methanobacteriaceae</taxon>
        <taxon>Methanobacterium</taxon>
    </lineage>
</organism>
<dbReference type="AlphaFoldDB" id="A0A090JUE8"/>
<keyword evidence="3" id="KW-0067">ATP-binding</keyword>
<dbReference type="InterPro" id="IPR041685">
    <property type="entry name" value="AAA_GajA/Old/RecF-like"/>
</dbReference>
<dbReference type="PATRIC" id="fig|2162.9.peg.744"/>
<evidence type="ECO:0000313" key="3">
    <source>
        <dbReference type="EMBL" id="MBF4475798.1"/>
    </source>
</evidence>
<protein>
    <submittedName>
        <fullName evidence="3">ATP-binding protein</fullName>
    </submittedName>
</protein>
<accession>A0A090JUE8</accession>
<dbReference type="SUPFAM" id="SSF52540">
    <property type="entry name" value="P-loop containing nucleoside triphosphate hydrolases"/>
    <property type="match status" value="1"/>
</dbReference>
<dbReference type="RefSeq" id="WP_048072333.1">
    <property type="nucleotide sequence ID" value="NZ_JADIIL010000037.1"/>
</dbReference>
<dbReference type="InterPro" id="IPR051396">
    <property type="entry name" value="Bact_Antivir_Def_Nuclease"/>
</dbReference>
<dbReference type="InterPro" id="IPR027417">
    <property type="entry name" value="P-loop_NTPase"/>
</dbReference>
<reference evidence="3" key="2">
    <citation type="submission" date="2020-10" db="EMBL/GenBank/DDBJ databases">
        <title>Dehalococcoides mccartyi of a TCE/Cr reducing biochatode.</title>
        <authorList>
            <person name="Matturro B."/>
        </authorList>
    </citation>
    <scope>NUCLEOTIDE SEQUENCE</scope>
    <source>
        <strain evidence="3">Bin2</strain>
    </source>
</reference>
<evidence type="ECO:0000313" key="2">
    <source>
        <dbReference type="EMBL" id="CEA13076.1"/>
    </source>
</evidence>
<dbReference type="PANTHER" id="PTHR43581:SF4">
    <property type="entry name" value="ATP_GTP PHOSPHATASE"/>
    <property type="match status" value="1"/>
</dbReference>